<reference evidence="1 2" key="2">
    <citation type="submission" date="2019-05" db="EMBL/GenBank/DDBJ databases">
        <authorList>
            <person name="Ravantti J.J."/>
        </authorList>
    </citation>
    <scope>NUCLEOTIDE SEQUENCE [LARGE SCALE GENOMIC DNA]</scope>
    <source>
        <strain evidence="1 2">B185</strain>
    </source>
</reference>
<gene>
    <name evidence="1" type="ORF">UN65_03625</name>
</gene>
<sequence length="135" mass="15711">MKKIFLVLVCFCCFWKCKKEPIKVPVKPAVKVKIEPNDIKSVTPQEAQTFYKNPEKKYEYRTGKFNEYEYNYDVIGTDQDNNVVTGNIITHKKYGAGILYTNDKSDIPVKVEWIGYGKLIGIDSNKNEYELKIKE</sequence>
<evidence type="ECO:0000313" key="2">
    <source>
        <dbReference type="Proteomes" id="UP000304840"/>
    </source>
</evidence>
<dbReference type="GeneID" id="60759810"/>
<accession>A0AAI8CG95</accession>
<dbReference type="AlphaFoldDB" id="A0AAI8CG95"/>
<dbReference type="RefSeq" id="WP_014164463.1">
    <property type="nucleotide sequence ID" value="NZ_CP010992.1"/>
</dbReference>
<evidence type="ECO:0000313" key="1">
    <source>
        <dbReference type="EMBL" id="AMO19554.1"/>
    </source>
</evidence>
<organism evidence="1 2">
    <name type="scientific">Flavobacterium columnare</name>
    <dbReference type="NCBI Taxonomy" id="996"/>
    <lineage>
        <taxon>Bacteria</taxon>
        <taxon>Pseudomonadati</taxon>
        <taxon>Bacteroidota</taxon>
        <taxon>Flavobacteriia</taxon>
        <taxon>Flavobacteriales</taxon>
        <taxon>Flavobacteriaceae</taxon>
        <taxon>Flavobacterium</taxon>
    </lineage>
</organism>
<dbReference type="Proteomes" id="UP000304840">
    <property type="component" value="Chromosome"/>
</dbReference>
<reference evidence="2" key="1">
    <citation type="submission" date="2016-03" db="EMBL/GenBank/DDBJ databases">
        <title>Flavobacterium columnare strain B185, complete genome.</title>
        <authorList>
            <person name="Sundberg L.-R."/>
            <person name="Papponen P."/>
            <person name="Laanto E."/>
        </authorList>
    </citation>
    <scope>NUCLEOTIDE SEQUENCE [LARGE SCALE GENOMIC DNA]</scope>
    <source>
        <strain evidence="2">B185</strain>
    </source>
</reference>
<dbReference type="EMBL" id="CP010992">
    <property type="protein sequence ID" value="AMO19554.1"/>
    <property type="molecule type" value="Genomic_DNA"/>
</dbReference>
<protein>
    <submittedName>
        <fullName evidence="1">Uncharacterized protein</fullName>
    </submittedName>
</protein>
<name>A0AAI8CG95_9FLAO</name>
<proteinExistence type="predicted"/>